<name>A0A4S3JTP4_9EURO</name>
<dbReference type="VEuPathDB" id="FungiDB:EYZ11_001915"/>
<keyword evidence="2" id="KW-1185">Reference proteome</keyword>
<gene>
    <name evidence="1" type="ORF">EYZ11_001915</name>
</gene>
<organism evidence="1 2">
    <name type="scientific">Aspergillus tanneri</name>
    <dbReference type="NCBI Taxonomy" id="1220188"/>
    <lineage>
        <taxon>Eukaryota</taxon>
        <taxon>Fungi</taxon>
        <taxon>Dikarya</taxon>
        <taxon>Ascomycota</taxon>
        <taxon>Pezizomycotina</taxon>
        <taxon>Eurotiomycetes</taxon>
        <taxon>Eurotiomycetidae</taxon>
        <taxon>Eurotiales</taxon>
        <taxon>Aspergillaceae</taxon>
        <taxon>Aspergillus</taxon>
        <taxon>Aspergillus subgen. Circumdati</taxon>
    </lineage>
</organism>
<evidence type="ECO:0000313" key="2">
    <source>
        <dbReference type="Proteomes" id="UP000308092"/>
    </source>
</evidence>
<sequence length="45" mass="4698">MPSIPGLQTQRFSTVPVTKFGTGAASHNPLTVPCPVPLGFCKVTD</sequence>
<comment type="caution">
    <text evidence="1">The sequence shown here is derived from an EMBL/GenBank/DDBJ whole genome shotgun (WGS) entry which is preliminary data.</text>
</comment>
<dbReference type="Proteomes" id="UP000308092">
    <property type="component" value="Unassembled WGS sequence"/>
</dbReference>
<accession>A0A4S3JTP4</accession>
<evidence type="ECO:0000313" key="1">
    <source>
        <dbReference type="EMBL" id="THC98637.1"/>
    </source>
</evidence>
<dbReference type="AlphaFoldDB" id="A0A4S3JTP4"/>
<proteinExistence type="predicted"/>
<reference evidence="1 2" key="1">
    <citation type="submission" date="2019-03" db="EMBL/GenBank/DDBJ databases">
        <title>The genome sequence of a newly discovered highly antifungal drug resistant Aspergillus species, Aspergillus tanneri NIH 1004.</title>
        <authorList>
            <person name="Mounaud S."/>
            <person name="Singh I."/>
            <person name="Joardar V."/>
            <person name="Pakala S."/>
            <person name="Pakala S."/>
            <person name="Venepally P."/>
            <person name="Hoover J."/>
            <person name="Nierman W."/>
            <person name="Chung J."/>
            <person name="Losada L."/>
        </authorList>
    </citation>
    <scope>NUCLEOTIDE SEQUENCE [LARGE SCALE GENOMIC DNA]</scope>
    <source>
        <strain evidence="1 2">NIH1004</strain>
    </source>
</reference>
<dbReference type="EMBL" id="SOSA01000039">
    <property type="protein sequence ID" value="THC98637.1"/>
    <property type="molecule type" value="Genomic_DNA"/>
</dbReference>
<protein>
    <submittedName>
        <fullName evidence="1">Uncharacterized protein</fullName>
    </submittedName>
</protein>